<evidence type="ECO:0000313" key="2">
    <source>
        <dbReference type="EMBL" id="GEU85707.1"/>
    </source>
</evidence>
<dbReference type="EMBL" id="BKCJ010009164">
    <property type="protein sequence ID" value="GEU85707.1"/>
    <property type="molecule type" value="Genomic_DNA"/>
</dbReference>
<dbReference type="AlphaFoldDB" id="A0A6L2NJC7"/>
<sequence length="238" mass="25986">MKEYVRLKTKIALRNGKVYNWETATYESSSESTVTPLHDDEVILKNETSLSETDDEEYNIVLPEQQQHGHHLVAGWQPDSWLVLQMIQRKLLEFKTSKDRYGDNGMSDLIIGLVTKVGENRMSGGGVIDLTGDEDPTDEDGDTGMDDSTGVSTSLGGEISLGGRKSWESNSNNTGGITVGEAIRAYSGGICNSLVASYACMTSIHGSSCKDEKTGVAKRYLVKLFEESEEVFLGEAGK</sequence>
<feature type="compositionally biased region" description="Acidic residues" evidence="1">
    <location>
        <begin position="131"/>
        <end position="145"/>
    </location>
</feature>
<proteinExistence type="predicted"/>
<name>A0A6L2NJC7_TANCI</name>
<accession>A0A6L2NJC7</accession>
<evidence type="ECO:0000256" key="1">
    <source>
        <dbReference type="SAM" id="MobiDB-lite"/>
    </source>
</evidence>
<reference evidence="2" key="1">
    <citation type="journal article" date="2019" name="Sci. Rep.">
        <title>Draft genome of Tanacetum cinerariifolium, the natural source of mosquito coil.</title>
        <authorList>
            <person name="Yamashiro T."/>
            <person name="Shiraishi A."/>
            <person name="Satake H."/>
            <person name="Nakayama K."/>
        </authorList>
    </citation>
    <scope>NUCLEOTIDE SEQUENCE</scope>
</reference>
<gene>
    <name evidence="2" type="ORF">Tci_057685</name>
</gene>
<comment type="caution">
    <text evidence="2">The sequence shown here is derived from an EMBL/GenBank/DDBJ whole genome shotgun (WGS) entry which is preliminary data.</text>
</comment>
<protein>
    <submittedName>
        <fullName evidence="2">Uncharacterized protein</fullName>
    </submittedName>
</protein>
<feature type="region of interest" description="Disordered" evidence="1">
    <location>
        <begin position="125"/>
        <end position="155"/>
    </location>
</feature>
<organism evidence="2">
    <name type="scientific">Tanacetum cinerariifolium</name>
    <name type="common">Dalmatian daisy</name>
    <name type="synonym">Chrysanthemum cinerariifolium</name>
    <dbReference type="NCBI Taxonomy" id="118510"/>
    <lineage>
        <taxon>Eukaryota</taxon>
        <taxon>Viridiplantae</taxon>
        <taxon>Streptophyta</taxon>
        <taxon>Embryophyta</taxon>
        <taxon>Tracheophyta</taxon>
        <taxon>Spermatophyta</taxon>
        <taxon>Magnoliopsida</taxon>
        <taxon>eudicotyledons</taxon>
        <taxon>Gunneridae</taxon>
        <taxon>Pentapetalae</taxon>
        <taxon>asterids</taxon>
        <taxon>campanulids</taxon>
        <taxon>Asterales</taxon>
        <taxon>Asteraceae</taxon>
        <taxon>Asteroideae</taxon>
        <taxon>Anthemideae</taxon>
        <taxon>Anthemidinae</taxon>
        <taxon>Tanacetum</taxon>
    </lineage>
</organism>